<evidence type="ECO:0000313" key="3">
    <source>
        <dbReference type="Proteomes" id="UP000887013"/>
    </source>
</evidence>
<feature type="region of interest" description="Disordered" evidence="1">
    <location>
        <begin position="32"/>
        <end position="57"/>
    </location>
</feature>
<dbReference type="EMBL" id="BMAW01091807">
    <property type="protein sequence ID" value="GFS51762.1"/>
    <property type="molecule type" value="Genomic_DNA"/>
</dbReference>
<organism evidence="2 3">
    <name type="scientific">Nephila pilipes</name>
    <name type="common">Giant wood spider</name>
    <name type="synonym">Nephila maculata</name>
    <dbReference type="NCBI Taxonomy" id="299642"/>
    <lineage>
        <taxon>Eukaryota</taxon>
        <taxon>Metazoa</taxon>
        <taxon>Ecdysozoa</taxon>
        <taxon>Arthropoda</taxon>
        <taxon>Chelicerata</taxon>
        <taxon>Arachnida</taxon>
        <taxon>Araneae</taxon>
        <taxon>Araneomorphae</taxon>
        <taxon>Entelegynae</taxon>
        <taxon>Araneoidea</taxon>
        <taxon>Nephilidae</taxon>
        <taxon>Nephila</taxon>
    </lineage>
</organism>
<comment type="caution">
    <text evidence="2">The sequence shown here is derived from an EMBL/GenBank/DDBJ whole genome shotgun (WGS) entry which is preliminary data.</text>
</comment>
<keyword evidence="3" id="KW-1185">Reference proteome</keyword>
<dbReference type="Proteomes" id="UP000887013">
    <property type="component" value="Unassembled WGS sequence"/>
</dbReference>
<reference evidence="2" key="1">
    <citation type="submission" date="2020-08" db="EMBL/GenBank/DDBJ databases">
        <title>Multicomponent nature underlies the extraordinary mechanical properties of spider dragline silk.</title>
        <authorList>
            <person name="Kono N."/>
            <person name="Nakamura H."/>
            <person name="Mori M."/>
            <person name="Yoshida Y."/>
            <person name="Ohtoshi R."/>
            <person name="Malay A.D."/>
            <person name="Moran D.A.P."/>
            <person name="Tomita M."/>
            <person name="Numata K."/>
            <person name="Arakawa K."/>
        </authorList>
    </citation>
    <scope>NUCLEOTIDE SEQUENCE</scope>
</reference>
<proteinExistence type="predicted"/>
<name>A0A8X6MFL2_NEPPI</name>
<accession>A0A8X6MFL2</accession>
<evidence type="ECO:0000313" key="2">
    <source>
        <dbReference type="EMBL" id="GFS51762.1"/>
    </source>
</evidence>
<dbReference type="AlphaFoldDB" id="A0A8X6MFL2"/>
<protein>
    <submittedName>
        <fullName evidence="2">Uncharacterized protein</fullName>
    </submittedName>
</protein>
<evidence type="ECO:0000256" key="1">
    <source>
        <dbReference type="SAM" id="MobiDB-lite"/>
    </source>
</evidence>
<sequence length="68" mass="7914">MLVKIEENDEKATQRAIFERLVNLPKVMRVDERDQARVSGKSPPPAPPDQKQQDKLGRILKRSFIWKS</sequence>
<gene>
    <name evidence="2" type="ORF">NPIL_417301</name>
</gene>